<protein>
    <submittedName>
        <fullName evidence="2">Uncharacterized protein</fullName>
    </submittedName>
</protein>
<feature type="transmembrane region" description="Helical" evidence="1">
    <location>
        <begin position="33"/>
        <end position="50"/>
    </location>
</feature>
<feature type="non-terminal residue" evidence="2">
    <location>
        <position position="78"/>
    </location>
</feature>
<name>A0A0F8ZD08_9ZZZZ</name>
<dbReference type="EMBL" id="LAZR01064247">
    <property type="protein sequence ID" value="KKK57901.1"/>
    <property type="molecule type" value="Genomic_DNA"/>
</dbReference>
<gene>
    <name evidence="2" type="ORF">LCGC14_3049810</name>
</gene>
<comment type="caution">
    <text evidence="2">The sequence shown here is derived from an EMBL/GenBank/DDBJ whole genome shotgun (WGS) entry which is preliminary data.</text>
</comment>
<reference evidence="2" key="1">
    <citation type="journal article" date="2015" name="Nature">
        <title>Complex archaea that bridge the gap between prokaryotes and eukaryotes.</title>
        <authorList>
            <person name="Spang A."/>
            <person name="Saw J.H."/>
            <person name="Jorgensen S.L."/>
            <person name="Zaremba-Niedzwiedzka K."/>
            <person name="Martijn J."/>
            <person name="Lind A.E."/>
            <person name="van Eijk R."/>
            <person name="Schleper C."/>
            <person name="Guy L."/>
            <person name="Ettema T.J."/>
        </authorList>
    </citation>
    <scope>NUCLEOTIDE SEQUENCE</scope>
</reference>
<evidence type="ECO:0000256" key="1">
    <source>
        <dbReference type="SAM" id="Phobius"/>
    </source>
</evidence>
<keyword evidence="1" id="KW-1133">Transmembrane helix</keyword>
<dbReference type="AlphaFoldDB" id="A0A0F8ZD08"/>
<proteinExistence type="predicted"/>
<evidence type="ECO:0000313" key="2">
    <source>
        <dbReference type="EMBL" id="KKK57901.1"/>
    </source>
</evidence>
<keyword evidence="1" id="KW-0812">Transmembrane</keyword>
<feature type="transmembrane region" description="Helical" evidence="1">
    <location>
        <begin position="56"/>
        <end position="73"/>
    </location>
</feature>
<accession>A0A0F8ZD08</accession>
<keyword evidence="1" id="KW-0472">Membrane</keyword>
<organism evidence="2">
    <name type="scientific">marine sediment metagenome</name>
    <dbReference type="NCBI Taxonomy" id="412755"/>
    <lineage>
        <taxon>unclassified sequences</taxon>
        <taxon>metagenomes</taxon>
        <taxon>ecological metagenomes</taxon>
    </lineage>
</organism>
<sequence>MKWLTNLYRALWSRIGGRPWTYILRDTWHQIEALWIFGLVLVGIGLEHWWPTMAPWLVLAFGLGYVAGHLFWGKKYIA</sequence>